<gene>
    <name evidence="1" type="ORF">GCM10025865_30340</name>
</gene>
<accession>A0ABN6XG56</accession>
<proteinExistence type="predicted"/>
<sequence length="279" mass="28927">MEMRTSNLSRSVRLALWADQVGRGRAAGADAVRAVTLDDEPHTVVGLEGRPDGATLEDLLAALSLPGTTLAAALPAPGDVAGVPASIATDATEAGEALLVEAGDARGAPHGGGATGGGTRPAWAVVPEVVEFGSDLEPGHLVTWHVREVEPWSARFLAAVGSPADAERELRVALLTATEALDRLDVARWREDAADGIAALRDDGGPAWLPPRLAPRRARTLTLAVRLRRIVELGSVDEGGAVNLWQADQRGAALQSVEQTSRRALSAVTANIVPDAAAD</sequence>
<name>A0ABN6XG56_9CELL</name>
<evidence type="ECO:0000313" key="1">
    <source>
        <dbReference type="EMBL" id="BDZ43735.1"/>
    </source>
</evidence>
<organism evidence="1 2">
    <name type="scientific">Paraoerskovia sediminicola</name>
    <dbReference type="NCBI Taxonomy" id="1138587"/>
    <lineage>
        <taxon>Bacteria</taxon>
        <taxon>Bacillati</taxon>
        <taxon>Actinomycetota</taxon>
        <taxon>Actinomycetes</taxon>
        <taxon>Micrococcales</taxon>
        <taxon>Cellulomonadaceae</taxon>
        <taxon>Paraoerskovia</taxon>
    </lineage>
</organism>
<protein>
    <submittedName>
        <fullName evidence="1">Uncharacterized protein</fullName>
    </submittedName>
</protein>
<dbReference type="Proteomes" id="UP001321475">
    <property type="component" value="Chromosome"/>
</dbReference>
<keyword evidence="2" id="KW-1185">Reference proteome</keyword>
<evidence type="ECO:0000313" key="2">
    <source>
        <dbReference type="Proteomes" id="UP001321475"/>
    </source>
</evidence>
<reference evidence="2" key="1">
    <citation type="journal article" date="2019" name="Int. J. Syst. Evol. Microbiol.">
        <title>The Global Catalogue of Microorganisms (GCM) 10K type strain sequencing project: providing services to taxonomists for standard genome sequencing and annotation.</title>
        <authorList>
            <consortium name="The Broad Institute Genomics Platform"/>
            <consortium name="The Broad Institute Genome Sequencing Center for Infectious Disease"/>
            <person name="Wu L."/>
            <person name="Ma J."/>
        </authorList>
    </citation>
    <scope>NUCLEOTIDE SEQUENCE [LARGE SCALE GENOMIC DNA]</scope>
    <source>
        <strain evidence="2">NBRC 108565</strain>
    </source>
</reference>
<dbReference type="EMBL" id="AP027729">
    <property type="protein sequence ID" value="BDZ43735.1"/>
    <property type="molecule type" value="Genomic_DNA"/>
</dbReference>